<organism evidence="3 4">
    <name type="scientific">Geodia barretti</name>
    <name type="common">Barrett's horny sponge</name>
    <dbReference type="NCBI Taxonomy" id="519541"/>
    <lineage>
        <taxon>Eukaryota</taxon>
        <taxon>Metazoa</taxon>
        <taxon>Porifera</taxon>
        <taxon>Demospongiae</taxon>
        <taxon>Heteroscleromorpha</taxon>
        <taxon>Tetractinellida</taxon>
        <taxon>Astrophorina</taxon>
        <taxon>Geodiidae</taxon>
        <taxon>Geodia</taxon>
    </lineage>
</organism>
<evidence type="ECO:0000259" key="2">
    <source>
        <dbReference type="PROSITE" id="PS50011"/>
    </source>
</evidence>
<dbReference type="Gene3D" id="3.30.200.20">
    <property type="entry name" value="Phosphorylase Kinase, domain 1"/>
    <property type="match status" value="1"/>
</dbReference>
<dbReference type="PROSITE" id="PS00107">
    <property type="entry name" value="PROTEIN_KINASE_ATP"/>
    <property type="match status" value="1"/>
</dbReference>
<dbReference type="InterPro" id="IPR017441">
    <property type="entry name" value="Protein_kinase_ATP_BS"/>
</dbReference>
<dbReference type="GO" id="GO:0005524">
    <property type="term" value="F:ATP binding"/>
    <property type="evidence" value="ECO:0007669"/>
    <property type="project" value="UniProtKB-UniRule"/>
</dbReference>
<sequence length="600" mass="66171">MCKLATDGSKVLVMRRIQINLTISLQRSMKLPKKVEVLNDVANGLHFLHNQTPAIIHRNLTANNVLLDVNGMARISDFADSSIVASLIHGTEDYMSPEALEGKEHNDRMDTFAFGHLSVYVIIQHRPVHLECSEHEVGGKVILRTEVERRKYHLDEMKSKLEGGADNPLYQLTISCLQDKPNSRPSSRDIVDTFSNITDDFVDFASISVHPTGVKLGEGAYGIVMEVECKGKVYAVKKYHRMTSDAISSFEREHKLLTQIKHRNIVSCFGLSSLATDKSKVIVMPKMKNNLTKFLDESPCIHLAQKNKILLDIAEGLHHLHSQMPAIIHRDLTTSNVLLDSNGTAKISDFGNSRLVDMAAYLTRIPGTLDYMPPEALEGGKYNDKLDIFSFAHLSIYVVIKPRPHPLLGSNYKNAVGELIARTEVDRRQHYLDKVKSTIGGGENHPLYGLIIRCLQIEPSARPSSEHVIAALIGINRRTPPASVKKPLKSNILQNMVAIGPINLKFITPRDVSAGNSIAAHSNPVLRCLHNTPMPLSMVSVASSATGSLQHSISGKIIPINASTPKLMRTSIPKNVVLITSINLAYITPKDVPAIIGGLK</sequence>
<protein>
    <submittedName>
        <fullName evidence="3">Receptor-like serine/threonine-protein kinase At1g78530</fullName>
    </submittedName>
</protein>
<dbReference type="InterPro" id="IPR008266">
    <property type="entry name" value="Tyr_kinase_AS"/>
</dbReference>
<name>A0AA35RM40_GEOBA</name>
<accession>A0AA35RM40</accession>
<feature type="binding site" evidence="1">
    <location>
        <position position="238"/>
    </location>
    <ligand>
        <name>ATP</name>
        <dbReference type="ChEBI" id="CHEBI:30616"/>
    </ligand>
</feature>
<keyword evidence="4" id="KW-1185">Reference proteome</keyword>
<dbReference type="Gene3D" id="1.10.510.10">
    <property type="entry name" value="Transferase(Phosphotransferase) domain 1"/>
    <property type="match status" value="2"/>
</dbReference>
<keyword evidence="1" id="KW-0547">Nucleotide-binding</keyword>
<dbReference type="InterPro" id="IPR011009">
    <property type="entry name" value="Kinase-like_dom_sf"/>
</dbReference>
<keyword evidence="3" id="KW-0418">Kinase</keyword>
<dbReference type="AlphaFoldDB" id="A0AA35RM40"/>
<dbReference type="InterPro" id="IPR000719">
    <property type="entry name" value="Prot_kinase_dom"/>
</dbReference>
<dbReference type="Pfam" id="PF00069">
    <property type="entry name" value="Pkinase"/>
    <property type="match status" value="2"/>
</dbReference>
<proteinExistence type="predicted"/>
<dbReference type="EMBL" id="CASHTH010001213">
    <property type="protein sequence ID" value="CAI8012756.1"/>
    <property type="molecule type" value="Genomic_DNA"/>
</dbReference>
<evidence type="ECO:0000313" key="4">
    <source>
        <dbReference type="Proteomes" id="UP001174909"/>
    </source>
</evidence>
<dbReference type="Proteomes" id="UP001174909">
    <property type="component" value="Unassembled WGS sequence"/>
</dbReference>
<comment type="caution">
    <text evidence="3">The sequence shown here is derived from an EMBL/GenBank/DDBJ whole genome shotgun (WGS) entry which is preliminary data.</text>
</comment>
<dbReference type="PROSITE" id="PS00109">
    <property type="entry name" value="PROTEIN_KINASE_TYR"/>
    <property type="match status" value="1"/>
</dbReference>
<reference evidence="3" key="1">
    <citation type="submission" date="2023-03" db="EMBL/GenBank/DDBJ databases">
        <authorList>
            <person name="Steffen K."/>
            <person name="Cardenas P."/>
        </authorList>
    </citation>
    <scope>NUCLEOTIDE SEQUENCE</scope>
</reference>
<dbReference type="GO" id="GO:0004672">
    <property type="term" value="F:protein kinase activity"/>
    <property type="evidence" value="ECO:0007669"/>
    <property type="project" value="InterPro"/>
</dbReference>
<dbReference type="PANTHER" id="PTHR27006">
    <property type="entry name" value="PROMASTIGOTE SURFACE ANTIGEN PROTEIN PSA"/>
    <property type="match status" value="1"/>
</dbReference>
<dbReference type="SUPFAM" id="SSF56112">
    <property type="entry name" value="Protein kinase-like (PK-like)"/>
    <property type="match status" value="2"/>
</dbReference>
<dbReference type="PROSITE" id="PS50011">
    <property type="entry name" value="PROTEIN_KINASE_DOM"/>
    <property type="match status" value="2"/>
</dbReference>
<keyword evidence="3" id="KW-0675">Receptor</keyword>
<keyword evidence="1" id="KW-0067">ATP-binding</keyword>
<keyword evidence="3" id="KW-0808">Transferase</keyword>
<feature type="non-terminal residue" evidence="3">
    <location>
        <position position="600"/>
    </location>
</feature>
<gene>
    <name evidence="3" type="ORF">GBAR_LOCUS8152</name>
</gene>
<evidence type="ECO:0000256" key="1">
    <source>
        <dbReference type="PROSITE-ProRule" id="PRU10141"/>
    </source>
</evidence>
<feature type="domain" description="Protein kinase" evidence="2">
    <location>
        <begin position="1"/>
        <end position="202"/>
    </location>
</feature>
<feature type="domain" description="Protein kinase" evidence="2">
    <location>
        <begin position="210"/>
        <end position="475"/>
    </location>
</feature>
<evidence type="ECO:0000313" key="3">
    <source>
        <dbReference type="EMBL" id="CAI8012756.1"/>
    </source>
</evidence>